<dbReference type="Proteomes" id="UP000244336">
    <property type="component" value="Chromosome 8"/>
</dbReference>
<dbReference type="InterPro" id="IPR000719">
    <property type="entry name" value="Prot_kinase_dom"/>
</dbReference>
<dbReference type="PROSITE" id="PS00107">
    <property type="entry name" value="PROTEIN_KINASE_ATP"/>
    <property type="match status" value="1"/>
</dbReference>
<reference evidence="11 12" key="1">
    <citation type="submission" date="2018-04" db="EMBL/GenBank/DDBJ databases">
        <title>WGS assembly of Panicum hallii var. hallii HAL2.</title>
        <authorList>
            <person name="Lovell J."/>
            <person name="Jenkins J."/>
            <person name="Lowry D."/>
            <person name="Mamidi S."/>
            <person name="Sreedasyam A."/>
            <person name="Weng X."/>
            <person name="Barry K."/>
            <person name="Bonette J."/>
            <person name="Campitelli B."/>
            <person name="Daum C."/>
            <person name="Gordon S."/>
            <person name="Gould B."/>
            <person name="Lipzen A."/>
            <person name="MacQueen A."/>
            <person name="Palacio-Mejia J."/>
            <person name="Plott C."/>
            <person name="Shakirov E."/>
            <person name="Shu S."/>
            <person name="Yoshinaga Y."/>
            <person name="Zane M."/>
            <person name="Rokhsar D."/>
            <person name="Grimwood J."/>
            <person name="Schmutz J."/>
            <person name="Juenger T."/>
        </authorList>
    </citation>
    <scope>NUCLEOTIDE SEQUENCE [LARGE SCALE GENOMIC DNA]</scope>
    <source>
        <strain evidence="12">cv. HAL2</strain>
    </source>
</reference>
<comment type="catalytic activity">
    <reaction evidence="8">
        <text>L-seryl-[protein] + ATP = O-phospho-L-seryl-[protein] + ADP + H(+)</text>
        <dbReference type="Rhea" id="RHEA:17989"/>
        <dbReference type="Rhea" id="RHEA-COMP:9863"/>
        <dbReference type="Rhea" id="RHEA-COMP:11604"/>
        <dbReference type="ChEBI" id="CHEBI:15378"/>
        <dbReference type="ChEBI" id="CHEBI:29999"/>
        <dbReference type="ChEBI" id="CHEBI:30616"/>
        <dbReference type="ChEBI" id="CHEBI:83421"/>
        <dbReference type="ChEBI" id="CHEBI:456216"/>
        <dbReference type="EC" id="2.7.11.1"/>
    </reaction>
</comment>
<keyword evidence="6 9" id="KW-0067">ATP-binding</keyword>
<evidence type="ECO:0000256" key="1">
    <source>
        <dbReference type="ARBA" id="ARBA00012513"/>
    </source>
</evidence>
<dbReference type="Pfam" id="PF00069">
    <property type="entry name" value="Pkinase"/>
    <property type="match status" value="2"/>
</dbReference>
<dbReference type="PROSITE" id="PS50011">
    <property type="entry name" value="PROTEIN_KINASE_DOM"/>
    <property type="match status" value="2"/>
</dbReference>
<dbReference type="OrthoDB" id="4062651at2759"/>
<dbReference type="PANTHER" id="PTHR45707:SF43">
    <property type="entry name" value="PROTEIN KINASE DOMAIN-CONTAINING PROTEIN"/>
    <property type="match status" value="1"/>
</dbReference>
<keyword evidence="4 9" id="KW-0547">Nucleotide-binding</keyword>
<dbReference type="Gene3D" id="1.10.510.10">
    <property type="entry name" value="Transferase(Phosphotransferase) domain 1"/>
    <property type="match status" value="2"/>
</dbReference>
<accession>A0A2T7CLK2</accession>
<gene>
    <name evidence="11" type="ORF">GQ55_8G072200</name>
</gene>
<proteinExistence type="predicted"/>
<organism evidence="11 12">
    <name type="scientific">Panicum hallii var. hallii</name>
    <dbReference type="NCBI Taxonomy" id="1504633"/>
    <lineage>
        <taxon>Eukaryota</taxon>
        <taxon>Viridiplantae</taxon>
        <taxon>Streptophyta</taxon>
        <taxon>Embryophyta</taxon>
        <taxon>Tracheophyta</taxon>
        <taxon>Spermatophyta</taxon>
        <taxon>Magnoliopsida</taxon>
        <taxon>Liliopsida</taxon>
        <taxon>Poales</taxon>
        <taxon>Poaceae</taxon>
        <taxon>PACMAD clade</taxon>
        <taxon>Panicoideae</taxon>
        <taxon>Panicodae</taxon>
        <taxon>Paniceae</taxon>
        <taxon>Panicinae</taxon>
        <taxon>Panicum</taxon>
        <taxon>Panicum sect. Panicum</taxon>
    </lineage>
</organism>
<evidence type="ECO:0000256" key="7">
    <source>
        <dbReference type="ARBA" id="ARBA00047899"/>
    </source>
</evidence>
<dbReference type="PANTHER" id="PTHR45707">
    <property type="entry name" value="C2 CALCIUM/LIPID-BINDING PLANT PHOSPHORIBOSYLTRANSFERASE FAMILY PROTEIN"/>
    <property type="match status" value="1"/>
</dbReference>
<keyword evidence="5" id="KW-0418">Kinase</keyword>
<name>A0A2T7CLK2_9POAL</name>
<dbReference type="EMBL" id="CM009756">
    <property type="protein sequence ID" value="PUZ44217.1"/>
    <property type="molecule type" value="Genomic_DNA"/>
</dbReference>
<evidence type="ECO:0000256" key="6">
    <source>
        <dbReference type="ARBA" id="ARBA00022840"/>
    </source>
</evidence>
<keyword evidence="12" id="KW-1185">Reference proteome</keyword>
<keyword evidence="3" id="KW-0808">Transferase</keyword>
<dbReference type="Gramene" id="PUZ44217">
    <property type="protein sequence ID" value="PUZ44217"/>
    <property type="gene ID" value="GQ55_8G072200"/>
</dbReference>
<comment type="catalytic activity">
    <reaction evidence="7">
        <text>L-threonyl-[protein] + ATP = O-phospho-L-threonyl-[protein] + ADP + H(+)</text>
        <dbReference type="Rhea" id="RHEA:46608"/>
        <dbReference type="Rhea" id="RHEA-COMP:11060"/>
        <dbReference type="Rhea" id="RHEA-COMP:11605"/>
        <dbReference type="ChEBI" id="CHEBI:15378"/>
        <dbReference type="ChEBI" id="CHEBI:30013"/>
        <dbReference type="ChEBI" id="CHEBI:30616"/>
        <dbReference type="ChEBI" id="CHEBI:61977"/>
        <dbReference type="ChEBI" id="CHEBI:456216"/>
        <dbReference type="EC" id="2.7.11.1"/>
    </reaction>
</comment>
<dbReference type="InterPro" id="IPR017441">
    <property type="entry name" value="Protein_kinase_ATP_BS"/>
</dbReference>
<evidence type="ECO:0000256" key="8">
    <source>
        <dbReference type="ARBA" id="ARBA00048679"/>
    </source>
</evidence>
<dbReference type="GO" id="GO:0004674">
    <property type="term" value="F:protein serine/threonine kinase activity"/>
    <property type="evidence" value="ECO:0007669"/>
    <property type="project" value="UniProtKB-KW"/>
</dbReference>
<feature type="domain" description="Protein kinase" evidence="10">
    <location>
        <begin position="1023"/>
        <end position="1284"/>
    </location>
</feature>
<dbReference type="GO" id="GO:0005524">
    <property type="term" value="F:ATP binding"/>
    <property type="evidence" value="ECO:0007669"/>
    <property type="project" value="UniProtKB-UniRule"/>
</dbReference>
<evidence type="ECO:0000256" key="5">
    <source>
        <dbReference type="ARBA" id="ARBA00022777"/>
    </source>
</evidence>
<evidence type="ECO:0000256" key="4">
    <source>
        <dbReference type="ARBA" id="ARBA00022741"/>
    </source>
</evidence>
<sequence length="1294" mass="148415">MSDQASEIDDLERIFADADAVPIKISYALIKSITKNFAQVLGNGAFGVVYLGGLRNGMVAVKKLSISMNFSDTQFLEEVKCLKRVRHKNIVRFLGYCADAHGEVMEVEGKLRIVEVQQRLLCFEYVPNGSLDQCLQEKTHRYEWNTCYRIIKGICQGLHFLHEERISHLDLKPANVLLGAHMKPKITDFGLSRLLDGNQSTIFTTNLFGTPGYIAPELIDKKKISLKSDIYSLGIIMERLMKGIYENITESWLESLCVECKKMKRCLEISEKCANSDPSKIPTVDEITLMLNQTATTIQKVLPVVIDPRNDLTSSLYKWLKSQCVDCRQRKRCLQIAEKCADSDLSERSTVEEIFHMLNETQTTTQRIPTAVNEPRNDPRSSVYQWLKSLCVECKRKKESLEIAEKSANPDPSKRPSRDEVIHMLNETETTIRKVLAVVNEPINQPRSSLYQWLKSQCLDCKQKKAFLETVEKCAVSDPGKIHSIAELILMLNETETITQKIPQVRESSLYQWLESLCVDCREVKRCLETAQKFANLDPSEGHDVDMIFLMLNEAQTPPNVPGVVKGRKNDTKSPLYQWLESLGVDCKQMKRWLEISDCANSDPSKKPTMAEISLMHNEIEALIQKVSPDVNELVNDARALYKWLESLGVDCKQMKRWLEISDCANSDPSKRPTMAEISLMHNEIEALIQKVSPDVNELVNDARALYKWLESLGVDCKQMKRWLEISDCANSDPSKRPTMAEISLMHNEIEALIQKVSTDVNELVNDARALYKWLESLCVYFKRMKRCIEITKMCADRDPSKRPTVDEIFLMLNGSQTMRQKVLPVVNAPRNDTRSSLYQWLESLCVDCNVKKRFLEIAEKCADFDGPKRSIVDEINVMLNKKETMFPKVPRNDQQSFLYPWLVESLCVNCKQKKRCLEISKMCADSDPYRRPTMAKVICMLNETETTIQTVPPVVIEPRKNPKSSLYQVVESFRALPTQTLREYSRFTDLYKDLSVLEHVLEGSEKPSKLPYPLFQFITENFSDERRIGYNELGECFKGVMQVVAVTRVHGSLNISDVIFHRQIGNMMMAKHPNIIRFLGYCSDVAEQELLMDGEVTTAEKWERLLCFEYLSNGNLSKHIYDELSGLEWHTRYQIIKGICEGLCYLHKEKFIVHMDLKPASILLDDHMVPKITDFGISEIIRTEHLQKLEYSAPEINCGGRITSRKVDIYSLGVIIIELVTGSKKKPSIANQVLGRWEQRWNGSAKCTPLRHQVIRCLELAESCLNKDPNRRPFVWDIIHDLNKMDNEANAYR</sequence>
<dbReference type="FunFam" id="1.10.510.10:FF:001023">
    <property type="entry name" value="Os07g0541700 protein"/>
    <property type="match status" value="1"/>
</dbReference>
<keyword evidence="2" id="KW-0723">Serine/threonine-protein kinase</keyword>
<evidence type="ECO:0000259" key="10">
    <source>
        <dbReference type="PROSITE" id="PS50011"/>
    </source>
</evidence>
<dbReference type="InterPro" id="IPR011009">
    <property type="entry name" value="Kinase-like_dom_sf"/>
</dbReference>
<protein>
    <recommendedName>
        <fullName evidence="1">non-specific serine/threonine protein kinase</fullName>
        <ecNumber evidence="1">2.7.11.1</ecNumber>
    </recommendedName>
</protein>
<dbReference type="SUPFAM" id="SSF56112">
    <property type="entry name" value="Protein kinase-like (PK-like)"/>
    <property type="match status" value="2"/>
</dbReference>
<dbReference type="SMART" id="SM00220">
    <property type="entry name" value="S_TKc"/>
    <property type="match status" value="2"/>
</dbReference>
<dbReference type="PROSITE" id="PS00108">
    <property type="entry name" value="PROTEIN_KINASE_ST"/>
    <property type="match status" value="1"/>
</dbReference>
<evidence type="ECO:0000256" key="9">
    <source>
        <dbReference type="PROSITE-ProRule" id="PRU10141"/>
    </source>
</evidence>
<evidence type="ECO:0000313" key="11">
    <source>
        <dbReference type="EMBL" id="PUZ44217.1"/>
    </source>
</evidence>
<dbReference type="InterPro" id="IPR008271">
    <property type="entry name" value="Ser/Thr_kinase_AS"/>
</dbReference>
<evidence type="ECO:0000313" key="12">
    <source>
        <dbReference type="Proteomes" id="UP000244336"/>
    </source>
</evidence>
<evidence type="ECO:0000256" key="3">
    <source>
        <dbReference type="ARBA" id="ARBA00022679"/>
    </source>
</evidence>
<feature type="binding site" evidence="9">
    <location>
        <position position="63"/>
    </location>
    <ligand>
        <name>ATP</name>
        <dbReference type="ChEBI" id="CHEBI:30616"/>
    </ligand>
</feature>
<dbReference type="EC" id="2.7.11.1" evidence="1"/>
<evidence type="ECO:0000256" key="2">
    <source>
        <dbReference type="ARBA" id="ARBA00022527"/>
    </source>
</evidence>
<dbReference type="STRING" id="1504633.A0A2T7CLK2"/>
<feature type="domain" description="Protein kinase" evidence="10">
    <location>
        <begin position="35"/>
        <end position="359"/>
    </location>
</feature>